<dbReference type="SUPFAM" id="SSF82171">
    <property type="entry name" value="DPP6 N-terminal domain-like"/>
    <property type="match status" value="1"/>
</dbReference>
<dbReference type="InterPro" id="IPR011042">
    <property type="entry name" value="6-blade_b-propeller_TolB-like"/>
</dbReference>
<name>A0A975DHC8_9GAMM</name>
<evidence type="ECO:0000313" key="1">
    <source>
        <dbReference type="EMBL" id="QTH71715.1"/>
    </source>
</evidence>
<sequence>MSYKKHLCAFAVVVSAMNNGYANPNGEIFNQVYLGEQQPAMIPKVFAPNIISLSGRYEGVISFTPDLKEIYFGANDSENKTHIYHTKYTGQTWTPVTLIDFTKGRKEEEIHPFVSFDGNKIYFTALSSGLTYNKIWYVNKTPSAWSDAQALPAPVNEDQVFFPIQSRSGDLYYYNLTKGRNYKATANGEHFSSSEELNIDFGVHVSISPKEDYLVMNARNNTETGRRDNDLFVSFKTKQGTWGMPINLGGTVNSHYNDKTPTISPDGKFLFFGRDEADGKANIYWVSTEVIEKVRPNNL</sequence>
<dbReference type="KEGG" id="pxi:J5O05_01765"/>
<keyword evidence="2" id="KW-1185">Reference proteome</keyword>
<dbReference type="Pfam" id="PF07676">
    <property type="entry name" value="PD40"/>
    <property type="match status" value="1"/>
</dbReference>
<proteinExistence type="predicted"/>
<dbReference type="AlphaFoldDB" id="A0A975DHC8"/>
<dbReference type="Proteomes" id="UP000664904">
    <property type="component" value="Chromosome"/>
</dbReference>
<evidence type="ECO:0000313" key="2">
    <source>
        <dbReference type="Proteomes" id="UP000664904"/>
    </source>
</evidence>
<dbReference type="RefSeq" id="WP_208843339.1">
    <property type="nucleotide sequence ID" value="NZ_CP072133.1"/>
</dbReference>
<gene>
    <name evidence="1" type="ORF">J5O05_01765</name>
</gene>
<reference evidence="1" key="1">
    <citation type="submission" date="2021-03" db="EMBL/GenBank/DDBJ databases">
        <title>Complete Genome of Pseudoalteromonas xiamenensis STKMTI.2, a new potential marine bacterium producing anti-Vibrio compounds.</title>
        <authorList>
            <person name="Handayani D.P."/>
            <person name="Isnansetyo A."/>
            <person name="Istiqomah I."/>
            <person name="Jumina J."/>
        </authorList>
    </citation>
    <scope>NUCLEOTIDE SEQUENCE</scope>
    <source>
        <strain evidence="1">STKMTI.2</strain>
    </source>
</reference>
<dbReference type="InterPro" id="IPR011659">
    <property type="entry name" value="WD40"/>
</dbReference>
<accession>A0A975DHC8</accession>
<dbReference type="EMBL" id="CP072133">
    <property type="protein sequence ID" value="QTH71715.1"/>
    <property type="molecule type" value="Genomic_DNA"/>
</dbReference>
<dbReference type="Gene3D" id="2.120.10.30">
    <property type="entry name" value="TolB, C-terminal domain"/>
    <property type="match status" value="1"/>
</dbReference>
<protein>
    <submittedName>
        <fullName evidence="1">Exo-alpha-sialidase</fullName>
    </submittedName>
</protein>
<dbReference type="CDD" id="cd15482">
    <property type="entry name" value="Sialidase_non-viral"/>
    <property type="match status" value="1"/>
</dbReference>
<organism evidence="1 2">
    <name type="scientific">Pseudoalteromonas xiamenensis</name>
    <dbReference type="NCBI Taxonomy" id="882626"/>
    <lineage>
        <taxon>Bacteria</taxon>
        <taxon>Pseudomonadati</taxon>
        <taxon>Pseudomonadota</taxon>
        <taxon>Gammaproteobacteria</taxon>
        <taxon>Alteromonadales</taxon>
        <taxon>Pseudoalteromonadaceae</taxon>
        <taxon>Pseudoalteromonas</taxon>
    </lineage>
</organism>